<evidence type="ECO:0000313" key="1">
    <source>
        <dbReference type="EMBL" id="CAB4809282.1"/>
    </source>
</evidence>
<protein>
    <submittedName>
        <fullName evidence="1">Unannotated protein</fullName>
    </submittedName>
</protein>
<dbReference type="AlphaFoldDB" id="A0A6J6YIZ4"/>
<sequence length="31" mass="3244">MTDPSAAPPAEKLSNPGLRAVNQAAMMIEMT</sequence>
<proteinExistence type="predicted"/>
<reference evidence="1" key="1">
    <citation type="submission" date="2020-05" db="EMBL/GenBank/DDBJ databases">
        <authorList>
            <person name="Chiriac C."/>
            <person name="Salcher M."/>
            <person name="Ghai R."/>
            <person name="Kavagutti S V."/>
        </authorList>
    </citation>
    <scope>NUCLEOTIDE SEQUENCE</scope>
</reference>
<name>A0A6J6YIZ4_9ZZZZ</name>
<accession>A0A6J6YIZ4</accession>
<organism evidence="1">
    <name type="scientific">freshwater metagenome</name>
    <dbReference type="NCBI Taxonomy" id="449393"/>
    <lineage>
        <taxon>unclassified sequences</taxon>
        <taxon>metagenomes</taxon>
        <taxon>ecological metagenomes</taxon>
    </lineage>
</organism>
<dbReference type="EMBL" id="CAFAAQ010000085">
    <property type="protein sequence ID" value="CAB4809282.1"/>
    <property type="molecule type" value="Genomic_DNA"/>
</dbReference>
<gene>
    <name evidence="1" type="ORF">UFOPK3046_01040</name>
</gene>